<comment type="similarity">
    <text evidence="1">Belongs to the short-chain dehydrogenases/reductases (SDR) family.</text>
</comment>
<dbReference type="PANTHER" id="PTHR43180:SF33">
    <property type="entry name" value="15-HYDROXYPROSTAGLANDIN DEHYDROGENASE [NAD(+)]-LIKE"/>
    <property type="match status" value="1"/>
</dbReference>
<feature type="region of interest" description="Disordered" evidence="3">
    <location>
        <begin position="88"/>
        <end position="111"/>
    </location>
</feature>
<organism evidence="4 5">
    <name type="scientific">Exophiala aquamarina CBS 119918</name>
    <dbReference type="NCBI Taxonomy" id="1182545"/>
    <lineage>
        <taxon>Eukaryota</taxon>
        <taxon>Fungi</taxon>
        <taxon>Dikarya</taxon>
        <taxon>Ascomycota</taxon>
        <taxon>Pezizomycotina</taxon>
        <taxon>Eurotiomycetes</taxon>
        <taxon>Chaetothyriomycetidae</taxon>
        <taxon>Chaetothyriales</taxon>
        <taxon>Herpotrichiellaceae</taxon>
        <taxon>Exophiala</taxon>
    </lineage>
</organism>
<dbReference type="SUPFAM" id="SSF51735">
    <property type="entry name" value="NAD(P)-binding Rossmann-fold domains"/>
    <property type="match status" value="1"/>
</dbReference>
<gene>
    <name evidence="4" type="ORF">A1O9_12869</name>
</gene>
<accession>A0A072NUM0</accession>
<keyword evidence="5" id="KW-1185">Reference proteome</keyword>
<evidence type="ECO:0000256" key="2">
    <source>
        <dbReference type="ARBA" id="ARBA00023002"/>
    </source>
</evidence>
<dbReference type="OrthoDB" id="37659at2759"/>
<dbReference type="STRING" id="1182545.A0A072NUM0"/>
<dbReference type="PRINTS" id="PR00081">
    <property type="entry name" value="GDHRDH"/>
</dbReference>
<evidence type="ECO:0000313" key="5">
    <source>
        <dbReference type="Proteomes" id="UP000027920"/>
    </source>
</evidence>
<evidence type="ECO:0000313" key="4">
    <source>
        <dbReference type="EMBL" id="KEF51087.1"/>
    </source>
</evidence>
<sequence length="251" mass="27173">MQPNGDDRDNTSTVGLGGLTTRDCDEVSNLMLHLKHALASRLFDIPVVSVRNTYGRLLISMLAFLKQGGHPWRIVTWVKTLGADKSRGPLRPNLSAEKTNQLDHDMSPSGRTSTKIVEGLNRLHDRTENLAQMSGSYSIQIGEATFEGPANKTAIVTGGCSGIGLATIKLLASLNCNVIVGDLQGVPADDYALLSNRNVDYQECNILNWQSLIQLFETALKTFGKGIDFVIANAGVNEHGEQLLPPIGNAY</sequence>
<dbReference type="Gene3D" id="3.40.50.720">
    <property type="entry name" value="NAD(P)-binding Rossmann-like Domain"/>
    <property type="match status" value="1"/>
</dbReference>
<dbReference type="GO" id="GO:0016491">
    <property type="term" value="F:oxidoreductase activity"/>
    <property type="evidence" value="ECO:0007669"/>
    <property type="project" value="UniProtKB-KW"/>
</dbReference>
<evidence type="ECO:0000256" key="3">
    <source>
        <dbReference type="SAM" id="MobiDB-lite"/>
    </source>
</evidence>
<dbReference type="GeneID" id="25287763"/>
<proteinExistence type="inferred from homology"/>
<dbReference type="RefSeq" id="XP_013253677.1">
    <property type="nucleotide sequence ID" value="XM_013398223.1"/>
</dbReference>
<reference evidence="4 5" key="1">
    <citation type="submission" date="2013-03" db="EMBL/GenBank/DDBJ databases">
        <title>The Genome Sequence of Exophiala aquamarina CBS 119918.</title>
        <authorList>
            <consortium name="The Broad Institute Genomics Platform"/>
            <person name="Cuomo C."/>
            <person name="de Hoog S."/>
            <person name="Gorbushina A."/>
            <person name="Walker B."/>
            <person name="Young S.K."/>
            <person name="Zeng Q."/>
            <person name="Gargeya S."/>
            <person name="Fitzgerald M."/>
            <person name="Haas B."/>
            <person name="Abouelleil A."/>
            <person name="Allen A.W."/>
            <person name="Alvarado L."/>
            <person name="Arachchi H.M."/>
            <person name="Berlin A.M."/>
            <person name="Chapman S.B."/>
            <person name="Gainer-Dewar J."/>
            <person name="Goldberg J."/>
            <person name="Griggs A."/>
            <person name="Gujja S."/>
            <person name="Hansen M."/>
            <person name="Howarth C."/>
            <person name="Imamovic A."/>
            <person name="Ireland A."/>
            <person name="Larimer J."/>
            <person name="McCowan C."/>
            <person name="Murphy C."/>
            <person name="Pearson M."/>
            <person name="Poon T.W."/>
            <person name="Priest M."/>
            <person name="Roberts A."/>
            <person name="Saif S."/>
            <person name="Shea T."/>
            <person name="Sisk P."/>
            <person name="Sykes S."/>
            <person name="Wortman J."/>
            <person name="Nusbaum C."/>
            <person name="Birren B."/>
        </authorList>
    </citation>
    <scope>NUCLEOTIDE SEQUENCE [LARGE SCALE GENOMIC DNA]</scope>
    <source>
        <strain evidence="4 5">CBS 119918</strain>
    </source>
</reference>
<dbReference type="AlphaFoldDB" id="A0A072NUM0"/>
<keyword evidence="2" id="KW-0560">Oxidoreductase</keyword>
<dbReference type="InterPro" id="IPR036291">
    <property type="entry name" value="NAD(P)-bd_dom_sf"/>
</dbReference>
<dbReference type="InterPro" id="IPR002347">
    <property type="entry name" value="SDR_fam"/>
</dbReference>
<evidence type="ECO:0000256" key="1">
    <source>
        <dbReference type="ARBA" id="ARBA00006484"/>
    </source>
</evidence>
<dbReference type="Pfam" id="PF00106">
    <property type="entry name" value="adh_short"/>
    <property type="match status" value="1"/>
</dbReference>
<dbReference type="VEuPathDB" id="FungiDB:A1O9_12869"/>
<comment type="caution">
    <text evidence="4">The sequence shown here is derived from an EMBL/GenBank/DDBJ whole genome shotgun (WGS) entry which is preliminary data.</text>
</comment>
<dbReference type="PANTHER" id="PTHR43180">
    <property type="entry name" value="3-OXOACYL-(ACYL-CARRIER-PROTEIN) REDUCTASE (AFU_ORTHOLOGUE AFUA_6G11210)"/>
    <property type="match status" value="1"/>
</dbReference>
<dbReference type="EMBL" id="AMGV01000029">
    <property type="protein sequence ID" value="KEF51087.1"/>
    <property type="molecule type" value="Genomic_DNA"/>
</dbReference>
<dbReference type="HOGENOM" id="CLU_1107139_0_0_1"/>
<name>A0A072NUM0_9EURO</name>
<dbReference type="Proteomes" id="UP000027920">
    <property type="component" value="Unassembled WGS sequence"/>
</dbReference>
<protein>
    <submittedName>
        <fullName evidence="4">Uncharacterized protein</fullName>
    </submittedName>
</protein>